<keyword evidence="2" id="KW-1185">Reference proteome</keyword>
<proteinExistence type="predicted"/>
<sequence>LGVHFDRKLSFKIHVTIQTSKALNVAHALRYLGNTARGIPPRLARQAIIACVLPIAHFAAESWWPGKKRIKGSKLISNKFGVHSKALEKVYTTAARAILPQIDPIFHPPWEVEETLHNKISNPVASTRTPQIRTGNLQNIFNSLPKNAIIICCDGAFPLGNRKEIEDAEAFAALQGIKAAIALPKARFSKDLWVFTDNQGVAKKLLTKSLTLTSQPVYLTFVENWCQKQHFPETAIS</sequence>
<comment type="caution">
    <text evidence="1">The sequence shown here is derived from an EMBL/GenBank/DDBJ whole genome shotgun (WGS) entry which is preliminary data.</text>
</comment>
<accession>A0A2S4PIV9</accession>
<evidence type="ECO:0000313" key="1">
    <source>
        <dbReference type="EMBL" id="POS81980.1"/>
    </source>
</evidence>
<dbReference type="PANTHER" id="PTHR33481:SF1">
    <property type="entry name" value="ENDONUCLEASE_EXONUCLEASE_PHOSPHATASE DOMAIN-CONTAINING PROTEIN-RELATED"/>
    <property type="match status" value="1"/>
</dbReference>
<dbReference type="AlphaFoldDB" id="A0A2S4PIV9"/>
<feature type="non-terminal residue" evidence="1">
    <location>
        <position position="237"/>
    </location>
</feature>
<protein>
    <recommendedName>
        <fullName evidence="3">RNase H type-1 domain-containing protein</fullName>
    </recommendedName>
</protein>
<gene>
    <name evidence="1" type="ORF">EPUL_005806</name>
</gene>
<evidence type="ECO:0008006" key="3">
    <source>
        <dbReference type="Google" id="ProtNLM"/>
    </source>
</evidence>
<reference evidence="1 2" key="1">
    <citation type="submission" date="2017-10" db="EMBL/GenBank/DDBJ databases">
        <title>Development of genomic resources for the powdery mildew, Erysiphe pulchra.</title>
        <authorList>
            <person name="Wadl P.A."/>
            <person name="Mack B.M."/>
            <person name="Moore G."/>
            <person name="Beltz S.B."/>
        </authorList>
    </citation>
    <scope>NUCLEOTIDE SEQUENCE [LARGE SCALE GENOMIC DNA]</scope>
    <source>
        <strain evidence="1">Cflorida</strain>
    </source>
</reference>
<feature type="non-terminal residue" evidence="1">
    <location>
        <position position="1"/>
    </location>
</feature>
<dbReference type="OrthoDB" id="4778860at2759"/>
<evidence type="ECO:0000313" key="2">
    <source>
        <dbReference type="Proteomes" id="UP000237438"/>
    </source>
</evidence>
<dbReference type="PANTHER" id="PTHR33481">
    <property type="entry name" value="REVERSE TRANSCRIPTASE"/>
    <property type="match status" value="1"/>
</dbReference>
<name>A0A2S4PIV9_9PEZI</name>
<organism evidence="1 2">
    <name type="scientific">Erysiphe pulchra</name>
    <dbReference type="NCBI Taxonomy" id="225359"/>
    <lineage>
        <taxon>Eukaryota</taxon>
        <taxon>Fungi</taxon>
        <taxon>Dikarya</taxon>
        <taxon>Ascomycota</taxon>
        <taxon>Pezizomycotina</taxon>
        <taxon>Leotiomycetes</taxon>
        <taxon>Erysiphales</taxon>
        <taxon>Erysiphaceae</taxon>
        <taxon>Erysiphe</taxon>
    </lineage>
</organism>
<dbReference type="STRING" id="225359.A0A2S4PIV9"/>
<dbReference type="EMBL" id="PEDP01005361">
    <property type="protein sequence ID" value="POS81980.1"/>
    <property type="molecule type" value="Genomic_DNA"/>
</dbReference>
<dbReference type="Proteomes" id="UP000237438">
    <property type="component" value="Unassembled WGS sequence"/>
</dbReference>